<keyword evidence="11" id="KW-0472">Membrane</keyword>
<dbReference type="PANTHER" id="PTHR24286:SF349">
    <property type="entry name" value="CYTOCHROME P450 716A1-RELATED"/>
    <property type="match status" value="1"/>
</dbReference>
<keyword evidence="4 12" id="KW-0349">Heme</keyword>
<evidence type="ECO:0000313" key="14">
    <source>
        <dbReference type="EMBL" id="CAK7339794.1"/>
    </source>
</evidence>
<keyword evidence="10 13" id="KW-0503">Monooxygenase</keyword>
<dbReference type="Gene3D" id="1.10.630.10">
    <property type="entry name" value="Cytochrome P450"/>
    <property type="match status" value="2"/>
</dbReference>
<dbReference type="Proteomes" id="UP001314170">
    <property type="component" value="Unassembled WGS sequence"/>
</dbReference>
<dbReference type="GO" id="GO:0004497">
    <property type="term" value="F:monooxygenase activity"/>
    <property type="evidence" value="ECO:0007669"/>
    <property type="project" value="UniProtKB-KW"/>
</dbReference>
<dbReference type="PRINTS" id="PR00463">
    <property type="entry name" value="EP450I"/>
</dbReference>
<sequence>MGFPIIGESLEFLSTGRKGYPEKFIFDRIAKYSSQVFKTCILGQPTTVVWVCKVFLSIDDPKDVAKFAHLFNNLAYGIISIPIDFPGTSFIRSIKASKVVSGELPHIYRENKWILPSRKGRRSRSTRNDIRRMKYSCNVACEVMRLAPPLRGFHIPKGWKLYWSANSTHRNPECFLDPETFDPTRFEGIGPEPYNFVPFGGGPRMCPGKEYARLEILVFMHNLVKRFRWEKLIPDEKIIVDPLPYPAKQLPIHLFHH</sequence>
<dbReference type="GO" id="GO:0005506">
    <property type="term" value="F:iron ion binding"/>
    <property type="evidence" value="ECO:0007669"/>
    <property type="project" value="InterPro"/>
</dbReference>
<evidence type="ECO:0000256" key="9">
    <source>
        <dbReference type="ARBA" id="ARBA00023004"/>
    </source>
</evidence>
<protein>
    <recommendedName>
        <fullName evidence="16">Cytochrome P450</fullName>
    </recommendedName>
</protein>
<accession>A0AAV1RSY8</accession>
<evidence type="ECO:0008006" key="16">
    <source>
        <dbReference type="Google" id="ProtNLM"/>
    </source>
</evidence>
<organism evidence="14 15">
    <name type="scientific">Dovyalis caffra</name>
    <dbReference type="NCBI Taxonomy" id="77055"/>
    <lineage>
        <taxon>Eukaryota</taxon>
        <taxon>Viridiplantae</taxon>
        <taxon>Streptophyta</taxon>
        <taxon>Embryophyta</taxon>
        <taxon>Tracheophyta</taxon>
        <taxon>Spermatophyta</taxon>
        <taxon>Magnoliopsida</taxon>
        <taxon>eudicotyledons</taxon>
        <taxon>Gunneridae</taxon>
        <taxon>Pentapetalae</taxon>
        <taxon>rosids</taxon>
        <taxon>fabids</taxon>
        <taxon>Malpighiales</taxon>
        <taxon>Salicaceae</taxon>
        <taxon>Flacourtieae</taxon>
        <taxon>Dovyalis</taxon>
    </lineage>
</organism>
<dbReference type="Pfam" id="PF00067">
    <property type="entry name" value="p450"/>
    <property type="match status" value="1"/>
</dbReference>
<keyword evidence="6 12" id="KW-0479">Metal-binding</keyword>
<dbReference type="InterPro" id="IPR002401">
    <property type="entry name" value="Cyt_P450_E_grp-I"/>
</dbReference>
<evidence type="ECO:0000256" key="2">
    <source>
        <dbReference type="ARBA" id="ARBA00004167"/>
    </source>
</evidence>
<evidence type="ECO:0000256" key="3">
    <source>
        <dbReference type="ARBA" id="ARBA00010617"/>
    </source>
</evidence>
<dbReference type="EMBL" id="CAWUPB010001158">
    <property type="protein sequence ID" value="CAK7339794.1"/>
    <property type="molecule type" value="Genomic_DNA"/>
</dbReference>
<keyword evidence="8 13" id="KW-0560">Oxidoreductase</keyword>
<keyword evidence="7" id="KW-1133">Transmembrane helix</keyword>
<dbReference type="GO" id="GO:0016125">
    <property type="term" value="P:sterol metabolic process"/>
    <property type="evidence" value="ECO:0007669"/>
    <property type="project" value="TreeGrafter"/>
</dbReference>
<evidence type="ECO:0000256" key="6">
    <source>
        <dbReference type="ARBA" id="ARBA00022723"/>
    </source>
</evidence>
<evidence type="ECO:0000256" key="4">
    <source>
        <dbReference type="ARBA" id="ARBA00022617"/>
    </source>
</evidence>
<feature type="binding site" description="axial binding residue" evidence="12">
    <location>
        <position position="206"/>
    </location>
    <ligand>
        <name>heme</name>
        <dbReference type="ChEBI" id="CHEBI:30413"/>
    </ligand>
    <ligandPart>
        <name>Fe</name>
        <dbReference type="ChEBI" id="CHEBI:18248"/>
    </ligandPart>
</feature>
<keyword evidence="9 12" id="KW-0408">Iron</keyword>
<keyword evidence="15" id="KW-1185">Reference proteome</keyword>
<dbReference type="GO" id="GO:0016020">
    <property type="term" value="C:membrane"/>
    <property type="evidence" value="ECO:0007669"/>
    <property type="project" value="UniProtKB-SubCell"/>
</dbReference>
<comment type="caution">
    <text evidence="14">The sequence shown here is derived from an EMBL/GenBank/DDBJ whole genome shotgun (WGS) entry which is preliminary data.</text>
</comment>
<keyword evidence="5" id="KW-0812">Transmembrane</keyword>
<reference evidence="14 15" key="1">
    <citation type="submission" date="2024-01" db="EMBL/GenBank/DDBJ databases">
        <authorList>
            <person name="Waweru B."/>
        </authorList>
    </citation>
    <scope>NUCLEOTIDE SEQUENCE [LARGE SCALE GENOMIC DNA]</scope>
</reference>
<comment type="subcellular location">
    <subcellularLocation>
        <location evidence="2">Membrane</location>
        <topology evidence="2">Single-pass membrane protein</topology>
    </subcellularLocation>
</comment>
<gene>
    <name evidence="14" type="ORF">DCAF_LOCUS14870</name>
</gene>
<name>A0AAV1RSY8_9ROSI</name>
<evidence type="ECO:0000256" key="7">
    <source>
        <dbReference type="ARBA" id="ARBA00022989"/>
    </source>
</evidence>
<evidence type="ECO:0000256" key="10">
    <source>
        <dbReference type="ARBA" id="ARBA00023033"/>
    </source>
</evidence>
<dbReference type="PANTHER" id="PTHR24286">
    <property type="entry name" value="CYTOCHROME P450 26"/>
    <property type="match status" value="1"/>
</dbReference>
<dbReference type="InterPro" id="IPR001128">
    <property type="entry name" value="Cyt_P450"/>
</dbReference>
<dbReference type="SUPFAM" id="SSF48264">
    <property type="entry name" value="Cytochrome P450"/>
    <property type="match status" value="1"/>
</dbReference>
<evidence type="ECO:0000256" key="5">
    <source>
        <dbReference type="ARBA" id="ARBA00022692"/>
    </source>
</evidence>
<comment type="cofactor">
    <cofactor evidence="1 12">
        <name>heme</name>
        <dbReference type="ChEBI" id="CHEBI:30413"/>
    </cofactor>
</comment>
<evidence type="ECO:0000313" key="15">
    <source>
        <dbReference type="Proteomes" id="UP001314170"/>
    </source>
</evidence>
<dbReference type="GO" id="GO:0020037">
    <property type="term" value="F:heme binding"/>
    <property type="evidence" value="ECO:0007669"/>
    <property type="project" value="InterPro"/>
</dbReference>
<dbReference type="AlphaFoldDB" id="A0AAV1RSY8"/>
<dbReference type="PROSITE" id="PS00086">
    <property type="entry name" value="CYTOCHROME_P450"/>
    <property type="match status" value="1"/>
</dbReference>
<comment type="similarity">
    <text evidence="3 13">Belongs to the cytochrome P450 family.</text>
</comment>
<proteinExistence type="inferred from homology"/>
<evidence type="ECO:0000256" key="1">
    <source>
        <dbReference type="ARBA" id="ARBA00001971"/>
    </source>
</evidence>
<dbReference type="InterPro" id="IPR036396">
    <property type="entry name" value="Cyt_P450_sf"/>
</dbReference>
<evidence type="ECO:0000256" key="13">
    <source>
        <dbReference type="RuleBase" id="RU000461"/>
    </source>
</evidence>
<evidence type="ECO:0000256" key="8">
    <source>
        <dbReference type="ARBA" id="ARBA00023002"/>
    </source>
</evidence>
<dbReference type="InterPro" id="IPR017972">
    <property type="entry name" value="Cyt_P450_CS"/>
</dbReference>
<dbReference type="GO" id="GO:0016705">
    <property type="term" value="F:oxidoreductase activity, acting on paired donors, with incorporation or reduction of molecular oxygen"/>
    <property type="evidence" value="ECO:0007669"/>
    <property type="project" value="InterPro"/>
</dbReference>
<evidence type="ECO:0000256" key="12">
    <source>
        <dbReference type="PIRSR" id="PIRSR602401-1"/>
    </source>
</evidence>
<evidence type="ECO:0000256" key="11">
    <source>
        <dbReference type="ARBA" id="ARBA00023136"/>
    </source>
</evidence>